<dbReference type="eggNOG" id="KOG1591">
    <property type="taxonomic scope" value="Eukaryota"/>
</dbReference>
<dbReference type="GO" id="GO:0004656">
    <property type="term" value="F:procollagen-proline 4-dioxygenase activity"/>
    <property type="evidence" value="ECO:0007669"/>
    <property type="project" value="InterPro"/>
</dbReference>
<name>T1JFP4_STRMM</name>
<dbReference type="Proteomes" id="UP000014500">
    <property type="component" value="Unassembled WGS sequence"/>
</dbReference>
<dbReference type="Gene3D" id="6.10.140.1460">
    <property type="match status" value="1"/>
</dbReference>
<dbReference type="STRING" id="126957.T1JFP4"/>
<dbReference type="InterPro" id="IPR011990">
    <property type="entry name" value="TPR-like_helical_dom_sf"/>
</dbReference>
<reference evidence="3" key="1">
    <citation type="submission" date="2011-05" db="EMBL/GenBank/DDBJ databases">
        <authorList>
            <person name="Richards S.R."/>
            <person name="Qu J."/>
            <person name="Jiang H."/>
            <person name="Jhangiani S.N."/>
            <person name="Agravi P."/>
            <person name="Goodspeed R."/>
            <person name="Gross S."/>
            <person name="Mandapat C."/>
            <person name="Jackson L."/>
            <person name="Mathew T."/>
            <person name="Pu L."/>
            <person name="Thornton R."/>
            <person name="Saada N."/>
            <person name="Wilczek-Boney K.B."/>
            <person name="Lee S."/>
            <person name="Kovar C."/>
            <person name="Wu Y."/>
            <person name="Scherer S.E."/>
            <person name="Worley K.C."/>
            <person name="Muzny D.M."/>
            <person name="Gibbs R."/>
        </authorList>
    </citation>
    <scope>NUCLEOTIDE SEQUENCE</scope>
    <source>
        <strain evidence="3">Brora</strain>
    </source>
</reference>
<dbReference type="InterPro" id="IPR013547">
    <property type="entry name" value="P4H_N"/>
</dbReference>
<organism evidence="2 3">
    <name type="scientific">Strigamia maritima</name>
    <name type="common">European centipede</name>
    <name type="synonym">Geophilus maritimus</name>
    <dbReference type="NCBI Taxonomy" id="126957"/>
    <lineage>
        <taxon>Eukaryota</taxon>
        <taxon>Metazoa</taxon>
        <taxon>Ecdysozoa</taxon>
        <taxon>Arthropoda</taxon>
        <taxon>Myriapoda</taxon>
        <taxon>Chilopoda</taxon>
        <taxon>Pleurostigmophora</taxon>
        <taxon>Geophilomorpha</taxon>
        <taxon>Linotaeniidae</taxon>
        <taxon>Strigamia</taxon>
    </lineage>
</organism>
<evidence type="ECO:0000313" key="3">
    <source>
        <dbReference type="Proteomes" id="UP000014500"/>
    </source>
</evidence>
<dbReference type="GO" id="GO:0005783">
    <property type="term" value="C:endoplasmic reticulum"/>
    <property type="evidence" value="ECO:0007669"/>
    <property type="project" value="InterPro"/>
</dbReference>
<keyword evidence="3" id="KW-1185">Reference proteome</keyword>
<sequence>MLKKKKTLDGLRFHELDIRMHCTCAVCIKSRTCALFRSLKRAWHPSCFSSARCIFGRHVLVSEDVTGIIQSVSIQIHLLQNNMRPLMFSTIPALLFIILIRDLNTEIYSSTARLSALMNIEREIVGQIQKYIKDIEAKTSRLRNFIDAFNNIMEPTDTDEVVTNPLSAYKLIKQLVVDWENVEQLLNESSWQVKTNSSFDDYLILDLIQQVQSHRNSSLRPKYEDLEGAAFAIVRLQETYRLNASDLARGNVLGIQSSIGLTSNFSWYQMILKKIQRYNFLTLFKY</sequence>
<protein>
    <recommendedName>
        <fullName evidence="1">Prolyl 4-hydroxylase N-terminal domain-containing protein</fullName>
    </recommendedName>
</protein>
<dbReference type="EnsemblMetazoa" id="SMAR012658-RA">
    <property type="protein sequence ID" value="SMAR012658-PA"/>
    <property type="gene ID" value="SMAR012658"/>
</dbReference>
<evidence type="ECO:0000313" key="2">
    <source>
        <dbReference type="EnsemblMetazoa" id="SMAR012658-PA"/>
    </source>
</evidence>
<dbReference type="PhylomeDB" id="T1JFP4"/>
<dbReference type="Gene3D" id="1.25.40.10">
    <property type="entry name" value="Tetratricopeptide repeat domain"/>
    <property type="match status" value="1"/>
</dbReference>
<evidence type="ECO:0000259" key="1">
    <source>
        <dbReference type="Pfam" id="PF08336"/>
    </source>
</evidence>
<dbReference type="EMBL" id="JH432184">
    <property type="status" value="NOT_ANNOTATED_CDS"/>
    <property type="molecule type" value="Genomic_DNA"/>
</dbReference>
<dbReference type="Pfam" id="PF08336">
    <property type="entry name" value="P4Ha_N"/>
    <property type="match status" value="1"/>
</dbReference>
<reference evidence="2" key="2">
    <citation type="submission" date="2015-02" db="UniProtKB">
        <authorList>
            <consortium name="EnsemblMetazoa"/>
        </authorList>
    </citation>
    <scope>IDENTIFICATION</scope>
</reference>
<dbReference type="HOGENOM" id="CLU_974255_0_0_1"/>
<proteinExistence type="predicted"/>
<accession>T1JFP4</accession>
<dbReference type="AlphaFoldDB" id="T1JFP4"/>
<feature type="domain" description="Prolyl 4-hydroxylase N-terminal" evidence="1">
    <location>
        <begin position="110"/>
        <end position="253"/>
    </location>
</feature>